<sequence>MIKAEITIAAGGMFLLATLNMAALGSQLTKGEVKEVLRCIAKGENRLDKAYEQTMKRIKSQEENRSRLAQRVLACIFHAKRPLSTAELQDALAVRPSMSTLDRDYLYDVETVLSVCAGLIRLYEKNQIIDLIHKTTRDYFEMTKETWFPNAETEFTTTYVTYLSFDEFKSGPCQTDNGFEERLRLYPLYGYAAHNWGHHARKALTLGQEVIDFLECKAKVEASNQALIKNRGRSGLYYSKSFPKRMTGLHLAAYFGLGEAAKALLNLDHDPNSKDSYGRTPLSWAAKIGHEAVVKRLLEKAVTDVNPSDSDGCTPLWDAARKGDEVITRMLLQGGATANVKRVEKGYIYSYGESRVYTNALHEAAKHGHKVVTSLLLEYGAPIDEPSEEIREVDDDTLADHTRGFSGMHSFTGFGGMNSFGGFGRTNYPGYFSGLDYFLQDPIHPRHDSPGTITVTTTERTAICLATEKGHDEIMQLLAKKGAKRVLVPTSYESVVPKHNPNPNPNSK</sequence>
<dbReference type="InterPro" id="IPR036770">
    <property type="entry name" value="Ankyrin_rpt-contain_sf"/>
</dbReference>
<dbReference type="SMART" id="SM00248">
    <property type="entry name" value="ANK"/>
    <property type="match status" value="5"/>
</dbReference>
<proteinExistence type="predicted"/>
<dbReference type="PANTHER" id="PTHR24198">
    <property type="entry name" value="ANKYRIN REPEAT AND PROTEIN KINASE DOMAIN-CONTAINING PROTEIN"/>
    <property type="match status" value="1"/>
</dbReference>
<evidence type="ECO:0000256" key="1">
    <source>
        <dbReference type="ARBA" id="ARBA00022737"/>
    </source>
</evidence>
<feature type="signal peptide" evidence="5">
    <location>
        <begin position="1"/>
        <end position="25"/>
    </location>
</feature>
<dbReference type="HOGENOM" id="CLU_536404_0_0_1"/>
<keyword evidence="2 3" id="KW-0040">ANK repeat</keyword>
<name>W9Z582_FUSOX</name>
<dbReference type="AlphaFoldDB" id="W9Z582"/>
<feature type="domain" description="GPI inositol-deacylase winged helix" evidence="6">
    <location>
        <begin position="65"/>
        <end position="140"/>
    </location>
</feature>
<accession>W9Z582</accession>
<gene>
    <name evidence="7" type="ORF">FOMG_19457</name>
</gene>
<keyword evidence="4" id="KW-0175">Coiled coil</keyword>
<dbReference type="PROSITE" id="PS50088">
    <property type="entry name" value="ANK_REPEAT"/>
    <property type="match status" value="3"/>
</dbReference>
<evidence type="ECO:0000259" key="6">
    <source>
        <dbReference type="Pfam" id="PF22939"/>
    </source>
</evidence>
<dbReference type="EMBL" id="KI980568">
    <property type="protein sequence ID" value="EXK23782.1"/>
    <property type="molecule type" value="Genomic_DNA"/>
</dbReference>
<keyword evidence="5" id="KW-0732">Signal</keyword>
<dbReference type="Gene3D" id="1.25.40.20">
    <property type="entry name" value="Ankyrin repeat-containing domain"/>
    <property type="match status" value="1"/>
</dbReference>
<dbReference type="Pfam" id="PF00023">
    <property type="entry name" value="Ank"/>
    <property type="match status" value="1"/>
</dbReference>
<dbReference type="PANTHER" id="PTHR24198:SF165">
    <property type="entry name" value="ANKYRIN REPEAT-CONTAINING PROTEIN-RELATED"/>
    <property type="match status" value="1"/>
</dbReference>
<evidence type="ECO:0000256" key="5">
    <source>
        <dbReference type="SAM" id="SignalP"/>
    </source>
</evidence>
<dbReference type="SUPFAM" id="SSF48403">
    <property type="entry name" value="Ankyrin repeat"/>
    <property type="match status" value="1"/>
</dbReference>
<dbReference type="Pfam" id="PF12796">
    <property type="entry name" value="Ank_2"/>
    <property type="match status" value="1"/>
</dbReference>
<dbReference type="PROSITE" id="PS50297">
    <property type="entry name" value="ANK_REP_REGION"/>
    <property type="match status" value="2"/>
</dbReference>
<evidence type="ECO:0000256" key="2">
    <source>
        <dbReference type="ARBA" id="ARBA00023043"/>
    </source>
</evidence>
<dbReference type="Proteomes" id="UP000030703">
    <property type="component" value="Unassembled WGS sequence"/>
</dbReference>
<feature type="chain" id="PRO_5004934074" description="GPI inositol-deacylase winged helix domain-containing protein" evidence="5">
    <location>
        <begin position="26"/>
        <end position="508"/>
    </location>
</feature>
<dbReference type="InterPro" id="IPR002110">
    <property type="entry name" value="Ankyrin_rpt"/>
</dbReference>
<protein>
    <recommendedName>
        <fullName evidence="6">GPI inositol-deacylase winged helix domain-containing protein</fullName>
    </recommendedName>
</protein>
<dbReference type="PRINTS" id="PR01415">
    <property type="entry name" value="ANKYRIN"/>
</dbReference>
<feature type="repeat" description="ANK" evidence="3">
    <location>
        <begin position="356"/>
        <end position="388"/>
    </location>
</feature>
<reference evidence="7" key="1">
    <citation type="submission" date="2012-04" db="EMBL/GenBank/DDBJ databases">
        <title>The Genome Sequence of Fusarium oxysporum melonis.</title>
        <authorList>
            <consortium name="The Broad Institute Genome Sequencing Platform"/>
            <person name="Ma L.-J."/>
            <person name="Gale L.R."/>
            <person name="Schwartz D.C."/>
            <person name="Zhou S."/>
            <person name="Corby-Kistler H."/>
            <person name="Young S.K."/>
            <person name="Zeng Q."/>
            <person name="Gargeya S."/>
            <person name="Fitzgerald M."/>
            <person name="Haas B."/>
            <person name="Abouelleil A."/>
            <person name="Alvarado L."/>
            <person name="Arachchi H.M."/>
            <person name="Berlin A."/>
            <person name="Brown A."/>
            <person name="Chapman S.B."/>
            <person name="Chen Z."/>
            <person name="Dunbar C."/>
            <person name="Freedman E."/>
            <person name="Gearin G."/>
            <person name="Goldberg J."/>
            <person name="Griggs A."/>
            <person name="Gujja S."/>
            <person name="Heiman D."/>
            <person name="Howarth C."/>
            <person name="Larson L."/>
            <person name="Lui A."/>
            <person name="MacDonald P.J.P."/>
            <person name="Montmayeur A."/>
            <person name="Murphy C."/>
            <person name="Neiman D."/>
            <person name="Pearson M."/>
            <person name="Priest M."/>
            <person name="Roberts A."/>
            <person name="Saif S."/>
            <person name="Shea T."/>
            <person name="Shenoy N."/>
            <person name="Sisk P."/>
            <person name="Stolte C."/>
            <person name="Sykes S."/>
            <person name="Wortman J."/>
            <person name="Nusbaum C."/>
            <person name="Birren B."/>
        </authorList>
    </citation>
    <scope>NUCLEOTIDE SEQUENCE</scope>
    <source>
        <strain evidence="7">26406</strain>
    </source>
</reference>
<dbReference type="InterPro" id="IPR054471">
    <property type="entry name" value="GPIID_WHD"/>
</dbReference>
<evidence type="ECO:0000313" key="7">
    <source>
        <dbReference type="EMBL" id="EXK23782.1"/>
    </source>
</evidence>
<dbReference type="Pfam" id="PF22939">
    <property type="entry name" value="WHD_GPIID"/>
    <property type="match status" value="1"/>
</dbReference>
<feature type="coiled-coil region" evidence="4">
    <location>
        <begin position="44"/>
        <end position="71"/>
    </location>
</feature>
<evidence type="ECO:0000256" key="4">
    <source>
        <dbReference type="SAM" id="Coils"/>
    </source>
</evidence>
<feature type="repeat" description="ANK" evidence="3">
    <location>
        <begin position="277"/>
        <end position="310"/>
    </location>
</feature>
<evidence type="ECO:0000256" key="3">
    <source>
        <dbReference type="PROSITE-ProRule" id="PRU00023"/>
    </source>
</evidence>
<keyword evidence="1" id="KW-0677">Repeat</keyword>
<organism evidence="7">
    <name type="scientific">Fusarium oxysporum f. sp. melonis 26406</name>
    <dbReference type="NCBI Taxonomy" id="1089452"/>
    <lineage>
        <taxon>Eukaryota</taxon>
        <taxon>Fungi</taxon>
        <taxon>Dikarya</taxon>
        <taxon>Ascomycota</taxon>
        <taxon>Pezizomycotina</taxon>
        <taxon>Sordariomycetes</taxon>
        <taxon>Hypocreomycetidae</taxon>
        <taxon>Hypocreales</taxon>
        <taxon>Nectriaceae</taxon>
        <taxon>Fusarium</taxon>
        <taxon>Fusarium oxysporum species complex</taxon>
    </lineage>
</organism>
<dbReference type="VEuPathDB" id="FungiDB:FOMG_19457"/>
<reference evidence="7" key="2">
    <citation type="submission" date="2014-02" db="EMBL/GenBank/DDBJ databases">
        <title>Annotation of the Genome Sequence of Fusarium oxysporum f. sp. melonis 26406.</title>
        <authorList>
            <consortium name="The Broad Institute Genomics Platform"/>
            <person name="Ma L.-J."/>
            <person name="Corby-Kistler H."/>
            <person name="Broz K."/>
            <person name="Gale L.R."/>
            <person name="Jonkers W."/>
            <person name="O'Donnell K."/>
            <person name="Ploetz R."/>
            <person name="Steinberg C."/>
            <person name="Schwartz D.C."/>
            <person name="VanEtten H."/>
            <person name="Zhou S."/>
            <person name="Young S.K."/>
            <person name="Zeng Q."/>
            <person name="Gargeya S."/>
            <person name="Fitzgerald M."/>
            <person name="Abouelleil A."/>
            <person name="Alvarado L."/>
            <person name="Chapman S.B."/>
            <person name="Gainer-Dewar J."/>
            <person name="Goldberg J."/>
            <person name="Griggs A."/>
            <person name="Gujja S."/>
            <person name="Hansen M."/>
            <person name="Howarth C."/>
            <person name="Imamovic A."/>
            <person name="Ireland A."/>
            <person name="Larimer J."/>
            <person name="McCowan C."/>
            <person name="Murphy C."/>
            <person name="Pearson M."/>
            <person name="Poon T.W."/>
            <person name="Priest M."/>
            <person name="Roberts A."/>
            <person name="Saif S."/>
            <person name="Shea T."/>
            <person name="Sykes S."/>
            <person name="Wortman J."/>
            <person name="Nusbaum C."/>
            <person name="Birren B."/>
        </authorList>
    </citation>
    <scope>NUCLEOTIDE SEQUENCE</scope>
    <source>
        <strain evidence="7">26406</strain>
    </source>
</reference>
<dbReference type="OrthoDB" id="1577640at2759"/>
<feature type="repeat" description="ANK" evidence="3">
    <location>
        <begin position="311"/>
        <end position="343"/>
    </location>
</feature>